<evidence type="ECO:0000313" key="2">
    <source>
        <dbReference type="EMBL" id="GAA1216733.1"/>
    </source>
</evidence>
<dbReference type="RefSeq" id="WP_344438102.1">
    <property type="nucleotide sequence ID" value="NZ_BAAALF010000003.1"/>
</dbReference>
<name>A0ABN1VQ27_9ACTN</name>
<comment type="caution">
    <text evidence="2">The sequence shown here is derived from an EMBL/GenBank/DDBJ whole genome shotgun (WGS) entry which is preliminary data.</text>
</comment>
<dbReference type="Pfam" id="PF10604">
    <property type="entry name" value="Polyketide_cyc2"/>
    <property type="match status" value="1"/>
</dbReference>
<feature type="region of interest" description="Disordered" evidence="1">
    <location>
        <begin position="154"/>
        <end position="177"/>
    </location>
</feature>
<dbReference type="InterPro" id="IPR023393">
    <property type="entry name" value="START-like_dom_sf"/>
</dbReference>
<gene>
    <name evidence="2" type="ORF">GCM10009665_03250</name>
</gene>
<reference evidence="2 3" key="1">
    <citation type="journal article" date="2019" name="Int. J. Syst. Evol. Microbiol.">
        <title>The Global Catalogue of Microorganisms (GCM) 10K type strain sequencing project: providing services to taxonomists for standard genome sequencing and annotation.</title>
        <authorList>
            <consortium name="The Broad Institute Genomics Platform"/>
            <consortium name="The Broad Institute Genome Sequencing Center for Infectious Disease"/>
            <person name="Wu L."/>
            <person name="Ma J."/>
        </authorList>
    </citation>
    <scope>NUCLEOTIDE SEQUENCE [LARGE SCALE GENOMIC DNA]</scope>
    <source>
        <strain evidence="2 3">JCM 13004</strain>
    </source>
</reference>
<dbReference type="Proteomes" id="UP001500037">
    <property type="component" value="Unassembled WGS sequence"/>
</dbReference>
<evidence type="ECO:0000313" key="3">
    <source>
        <dbReference type="Proteomes" id="UP001500037"/>
    </source>
</evidence>
<protein>
    <submittedName>
        <fullName evidence="2">SRPBCC family protein</fullName>
    </submittedName>
</protein>
<dbReference type="EMBL" id="BAAALF010000003">
    <property type="protein sequence ID" value="GAA1216733.1"/>
    <property type="molecule type" value="Genomic_DNA"/>
</dbReference>
<proteinExistence type="predicted"/>
<dbReference type="SUPFAM" id="SSF55961">
    <property type="entry name" value="Bet v1-like"/>
    <property type="match status" value="1"/>
</dbReference>
<accession>A0ABN1VQ27</accession>
<evidence type="ECO:0000256" key="1">
    <source>
        <dbReference type="SAM" id="MobiDB-lite"/>
    </source>
</evidence>
<dbReference type="Gene3D" id="3.30.530.20">
    <property type="match status" value="1"/>
</dbReference>
<keyword evidence="3" id="KW-1185">Reference proteome</keyword>
<organism evidence="2 3">
    <name type="scientific">Kitasatospora nipponensis</name>
    <dbReference type="NCBI Taxonomy" id="258049"/>
    <lineage>
        <taxon>Bacteria</taxon>
        <taxon>Bacillati</taxon>
        <taxon>Actinomycetota</taxon>
        <taxon>Actinomycetes</taxon>
        <taxon>Kitasatosporales</taxon>
        <taxon>Streptomycetaceae</taxon>
        <taxon>Kitasatospora</taxon>
    </lineage>
</organism>
<sequence length="177" mass="19336">MEFNHYRLTSRWELAAGPGTVYAALRDVEHYPLWWPQVRRATTPAQPPGEPGGASVASGRLLIRSVLPYDLLLTVRARRQDEAAGVLEAELSGDLVGWSRWTVRPAGSGSRAVFEEDVRPGKPLMRRLALPARPLFLANHALMMRSGERGLRAQLAGSRPGSTRLGAAHPDDGRPGT</sequence>
<dbReference type="InterPro" id="IPR019587">
    <property type="entry name" value="Polyketide_cyclase/dehydratase"/>
</dbReference>